<proteinExistence type="inferred from homology"/>
<dbReference type="Proteomes" id="UP000479691">
    <property type="component" value="Unassembled WGS sequence"/>
</dbReference>
<feature type="active site" description="Charge relay system" evidence="11">
    <location>
        <position position="348"/>
    </location>
</feature>
<keyword evidence="5 11" id="KW-0720">Serine protease</keyword>
<dbReference type="PROSITE" id="PS00138">
    <property type="entry name" value="SUBTILASE_SER"/>
    <property type="match status" value="1"/>
</dbReference>
<protein>
    <recommendedName>
        <fullName evidence="8">Cuticle-degrading serine protease</fullName>
    </recommendedName>
    <alternativeName>
        <fullName evidence="9">Neutral serine protease Aoz1</fullName>
    </alternativeName>
    <alternativeName>
        <fullName evidence="10">PII</fullName>
    </alternativeName>
</protein>
<evidence type="ECO:0000256" key="10">
    <source>
        <dbReference type="ARBA" id="ARBA00081456"/>
    </source>
</evidence>
<dbReference type="SUPFAM" id="SSF52743">
    <property type="entry name" value="Subtilisin-like"/>
    <property type="match status" value="1"/>
</dbReference>
<evidence type="ECO:0000256" key="13">
    <source>
        <dbReference type="SAM" id="SignalP"/>
    </source>
</evidence>
<evidence type="ECO:0000259" key="14">
    <source>
        <dbReference type="Pfam" id="PF00082"/>
    </source>
</evidence>
<dbReference type="EMBL" id="WIPF01000133">
    <property type="protein sequence ID" value="KAF3205436.1"/>
    <property type="molecule type" value="Genomic_DNA"/>
</dbReference>
<dbReference type="EMBL" id="WIWS01000177">
    <property type="protein sequence ID" value="KAF3200017.1"/>
    <property type="molecule type" value="Genomic_DNA"/>
</dbReference>
<dbReference type="PANTHER" id="PTHR43806:SF11">
    <property type="entry name" value="CEREVISIN-RELATED"/>
    <property type="match status" value="1"/>
</dbReference>
<comment type="function">
    <text evidence="7">Hydrolyzes gelatin, casein, the chromogenic substrate azocoll and the cuticle of the nematode P.redivivus. Immobilizes P.redivivus.</text>
</comment>
<gene>
    <name evidence="17" type="ORF">TWF106_003507</name>
    <name evidence="18" type="ORF">TWF191_001855</name>
    <name evidence="19" type="ORF">TWF679_000295</name>
    <name evidence="16" type="ORF">TWF788_009157</name>
</gene>
<feature type="signal peptide" evidence="13">
    <location>
        <begin position="1"/>
        <end position="21"/>
    </location>
</feature>
<evidence type="ECO:0000313" key="22">
    <source>
        <dbReference type="Proteomes" id="UP000483672"/>
    </source>
</evidence>
<evidence type="ECO:0000256" key="12">
    <source>
        <dbReference type="RuleBase" id="RU003355"/>
    </source>
</evidence>
<evidence type="ECO:0000256" key="2">
    <source>
        <dbReference type="ARBA" id="ARBA00022670"/>
    </source>
</evidence>
<evidence type="ECO:0000259" key="15">
    <source>
        <dbReference type="Pfam" id="PF05922"/>
    </source>
</evidence>
<keyword evidence="3 13" id="KW-0732">Signal</keyword>
<dbReference type="EMBL" id="WIWT01000001">
    <property type="protein sequence ID" value="KAF3223861.1"/>
    <property type="molecule type" value="Genomic_DNA"/>
</dbReference>
<dbReference type="InterPro" id="IPR034193">
    <property type="entry name" value="PCSK9_ProteinaseK-like"/>
</dbReference>
<dbReference type="InterPro" id="IPR010259">
    <property type="entry name" value="S8pro/Inhibitor_I9"/>
</dbReference>
<feature type="chain" id="PRO_5041090548" description="Cuticle-degrading serine protease" evidence="13">
    <location>
        <begin position="22"/>
        <end position="406"/>
    </location>
</feature>
<dbReference type="PRINTS" id="PR00723">
    <property type="entry name" value="SUBTILISIN"/>
</dbReference>
<evidence type="ECO:0000313" key="20">
    <source>
        <dbReference type="Proteomes" id="UP000472727"/>
    </source>
</evidence>
<dbReference type="PROSITE" id="PS51892">
    <property type="entry name" value="SUBTILASE"/>
    <property type="match status" value="1"/>
</dbReference>
<evidence type="ECO:0000313" key="18">
    <source>
        <dbReference type="EMBL" id="KAF3205436.1"/>
    </source>
</evidence>
<accession>A0A6G1LWW1</accession>
<evidence type="ECO:0000313" key="16">
    <source>
        <dbReference type="EMBL" id="KAF3173410.1"/>
    </source>
</evidence>
<feature type="domain" description="Inhibitor I9" evidence="15">
    <location>
        <begin position="37"/>
        <end position="119"/>
    </location>
</feature>
<evidence type="ECO:0000256" key="1">
    <source>
        <dbReference type="ARBA" id="ARBA00011073"/>
    </source>
</evidence>
<evidence type="ECO:0000313" key="17">
    <source>
        <dbReference type="EMBL" id="KAF3200017.1"/>
    </source>
</evidence>
<organism evidence="19 23">
    <name type="scientific">Orbilia oligospora</name>
    <name type="common">Nematode-trapping fungus</name>
    <name type="synonym">Arthrobotrys oligospora</name>
    <dbReference type="NCBI Taxonomy" id="2813651"/>
    <lineage>
        <taxon>Eukaryota</taxon>
        <taxon>Fungi</taxon>
        <taxon>Dikarya</taxon>
        <taxon>Ascomycota</taxon>
        <taxon>Pezizomycotina</taxon>
        <taxon>Orbiliomycetes</taxon>
        <taxon>Orbiliales</taxon>
        <taxon>Orbiliaceae</taxon>
        <taxon>Orbilia</taxon>
    </lineage>
</organism>
<dbReference type="PROSITE" id="PS00136">
    <property type="entry name" value="SUBTILASE_ASP"/>
    <property type="match status" value="1"/>
</dbReference>
<reference evidence="20 21" key="1">
    <citation type="submission" date="2019-06" db="EMBL/GenBank/DDBJ databases">
        <authorList>
            <person name="Palmer J.M."/>
        </authorList>
    </citation>
    <scope>NUCLEOTIDE SEQUENCE</scope>
    <source>
        <strain evidence="17 20">TWF106</strain>
        <strain evidence="18 22">TWF191</strain>
        <strain evidence="19">TWF679</strain>
        <strain evidence="16 21">TWF788</strain>
    </source>
</reference>
<evidence type="ECO:0000256" key="6">
    <source>
        <dbReference type="ARBA" id="ARBA00023105"/>
    </source>
</evidence>
<dbReference type="GO" id="GO:0006508">
    <property type="term" value="P:proteolysis"/>
    <property type="evidence" value="ECO:0007669"/>
    <property type="project" value="UniProtKB-KW"/>
</dbReference>
<evidence type="ECO:0000256" key="9">
    <source>
        <dbReference type="ARBA" id="ARBA00075726"/>
    </source>
</evidence>
<evidence type="ECO:0000256" key="4">
    <source>
        <dbReference type="ARBA" id="ARBA00022801"/>
    </source>
</evidence>
<evidence type="ECO:0000256" key="7">
    <source>
        <dbReference type="ARBA" id="ARBA00056622"/>
    </source>
</evidence>
<sequence length="406" mass="43703">MHLLSLATLLPLVGFFLQASADLQLLNANSKQRSPNSYIVVLKPSTNRTQAEEHTHRITTYHRARSLEERAGTTGIGGSFSIDGTGPSFKGYNVHCDGRTLREILRSPEVQYVEADTKTKSDLIQSGSTWGLARISWRRLPKTYSYRYASAWNGIGITAYVVDSGVRITHQQFEGRAKWGYNAVRGSSNTDKFGHGTHVAGTIAGKTYGVAKKTKIVAVKALDDKGEGFHSYTIAGLNWIGRNAKAGKSVVNISLGGEKSKAVNDAVEALYKKGIVVVVSAGNKNDYASLYSPASAPNAITVAASTSGDERAKFSNYGNSVDIFAPGQSVLSAWYTSNTALKYRDGTSMAAPHVAGLAAYLLSSKASYQSPLTIRNRIVTLSRKGYISKAGTGTVNRLAWNGYLSN</sequence>
<evidence type="ECO:0000256" key="3">
    <source>
        <dbReference type="ARBA" id="ARBA00022729"/>
    </source>
</evidence>
<dbReference type="Gene3D" id="3.30.70.80">
    <property type="entry name" value="Peptidase S8 propeptide/proteinase inhibitor I9"/>
    <property type="match status" value="1"/>
</dbReference>
<dbReference type="InterPro" id="IPR015500">
    <property type="entry name" value="Peptidase_S8_subtilisin-rel"/>
</dbReference>
<dbReference type="InterPro" id="IPR036852">
    <property type="entry name" value="Peptidase_S8/S53_dom_sf"/>
</dbReference>
<dbReference type="PROSITE" id="PS00137">
    <property type="entry name" value="SUBTILASE_HIS"/>
    <property type="match status" value="1"/>
</dbReference>
<dbReference type="Pfam" id="PF05922">
    <property type="entry name" value="Inhibitor_I9"/>
    <property type="match status" value="1"/>
</dbReference>
<dbReference type="InterPro" id="IPR023828">
    <property type="entry name" value="Peptidase_S8_Ser-AS"/>
</dbReference>
<feature type="active site" description="Charge relay system" evidence="11">
    <location>
        <position position="163"/>
    </location>
</feature>
<dbReference type="AlphaFoldDB" id="A0A6G1LWW1"/>
<dbReference type="PANTHER" id="PTHR43806">
    <property type="entry name" value="PEPTIDASE S8"/>
    <property type="match status" value="1"/>
</dbReference>
<feature type="active site" description="Charge relay system" evidence="11">
    <location>
        <position position="195"/>
    </location>
</feature>
<evidence type="ECO:0000256" key="11">
    <source>
        <dbReference type="PROSITE-ProRule" id="PRU01240"/>
    </source>
</evidence>
<dbReference type="CDD" id="cd04077">
    <property type="entry name" value="Peptidases_S8_PCSK9_ProteinaseK_like"/>
    <property type="match status" value="1"/>
</dbReference>
<dbReference type="GO" id="GO:0030574">
    <property type="term" value="P:collagen catabolic process"/>
    <property type="evidence" value="ECO:0007669"/>
    <property type="project" value="UniProtKB-KW"/>
</dbReference>
<dbReference type="GO" id="GO:0005576">
    <property type="term" value="C:extracellular region"/>
    <property type="evidence" value="ECO:0007669"/>
    <property type="project" value="UniProtKB-ARBA"/>
</dbReference>
<dbReference type="InterPro" id="IPR000209">
    <property type="entry name" value="Peptidase_S8/S53_dom"/>
</dbReference>
<keyword evidence="6" id="KW-0177">Collagen degradation</keyword>
<dbReference type="SUPFAM" id="SSF54897">
    <property type="entry name" value="Protease propeptides/inhibitors"/>
    <property type="match status" value="1"/>
</dbReference>
<evidence type="ECO:0000313" key="19">
    <source>
        <dbReference type="EMBL" id="KAF3223861.1"/>
    </source>
</evidence>
<evidence type="ECO:0000313" key="21">
    <source>
        <dbReference type="Proteomes" id="UP000479691"/>
    </source>
</evidence>
<dbReference type="InterPro" id="IPR023827">
    <property type="entry name" value="Peptidase_S8_Asp-AS"/>
</dbReference>
<keyword evidence="4 11" id="KW-0378">Hydrolase</keyword>
<evidence type="ECO:0000313" key="23">
    <source>
        <dbReference type="Proteomes" id="UP000614610"/>
    </source>
</evidence>
<comment type="caution">
    <text evidence="19">The sequence shown here is derived from an EMBL/GenBank/DDBJ whole genome shotgun (WGS) entry which is preliminary data.</text>
</comment>
<dbReference type="Gene3D" id="3.40.50.200">
    <property type="entry name" value="Peptidase S8/S53 domain"/>
    <property type="match status" value="1"/>
</dbReference>
<dbReference type="Proteomes" id="UP000483672">
    <property type="component" value="Unassembled WGS sequence"/>
</dbReference>
<evidence type="ECO:0000256" key="8">
    <source>
        <dbReference type="ARBA" id="ARBA00072928"/>
    </source>
</evidence>
<dbReference type="FunFam" id="3.40.50.200:FF:000014">
    <property type="entry name" value="Proteinase K"/>
    <property type="match status" value="1"/>
</dbReference>
<dbReference type="EMBL" id="JAABOE010000060">
    <property type="protein sequence ID" value="KAF3173410.1"/>
    <property type="molecule type" value="Genomic_DNA"/>
</dbReference>
<dbReference type="Pfam" id="PF00082">
    <property type="entry name" value="Peptidase_S8"/>
    <property type="match status" value="1"/>
</dbReference>
<dbReference type="Proteomes" id="UP000614610">
    <property type="component" value="Unassembled WGS sequence"/>
</dbReference>
<dbReference type="InterPro" id="IPR037045">
    <property type="entry name" value="S8pro/Inhibitor_I9_sf"/>
</dbReference>
<evidence type="ECO:0000256" key="5">
    <source>
        <dbReference type="ARBA" id="ARBA00022825"/>
    </source>
</evidence>
<dbReference type="InterPro" id="IPR022398">
    <property type="entry name" value="Peptidase_S8_His-AS"/>
</dbReference>
<name>A0A6G1LWW1_ORBOL</name>
<comment type="similarity">
    <text evidence="1 11 12">Belongs to the peptidase S8 family.</text>
</comment>
<dbReference type="GO" id="GO:0004252">
    <property type="term" value="F:serine-type endopeptidase activity"/>
    <property type="evidence" value="ECO:0007669"/>
    <property type="project" value="UniProtKB-UniRule"/>
</dbReference>
<dbReference type="InterPro" id="IPR050131">
    <property type="entry name" value="Peptidase_S8_subtilisin-like"/>
</dbReference>
<feature type="domain" description="Peptidase S8/S53" evidence="14">
    <location>
        <begin position="156"/>
        <end position="383"/>
    </location>
</feature>
<keyword evidence="2 11" id="KW-0645">Protease</keyword>
<dbReference type="OrthoDB" id="206201at2759"/>
<dbReference type="Proteomes" id="UP000472727">
    <property type="component" value="Unassembled WGS sequence"/>
</dbReference>